<protein>
    <recommendedName>
        <fullName evidence="3">Spermidine synthase</fullName>
    </recommendedName>
</protein>
<dbReference type="SUPFAM" id="SSF53335">
    <property type="entry name" value="S-adenosyl-L-methionine-dependent methyltransferases"/>
    <property type="match status" value="1"/>
</dbReference>
<comment type="caution">
    <text evidence="1">The sequence shown here is derived from an EMBL/GenBank/DDBJ whole genome shotgun (WGS) entry which is preliminary data.</text>
</comment>
<dbReference type="EMBL" id="QYUL01000001">
    <property type="protein sequence ID" value="RJF83508.1"/>
    <property type="molecule type" value="Genomic_DNA"/>
</dbReference>
<dbReference type="OrthoDB" id="7338969at2"/>
<dbReference type="Gene3D" id="3.40.50.150">
    <property type="entry name" value="Vaccinia Virus protein VP39"/>
    <property type="match status" value="1"/>
</dbReference>
<dbReference type="Proteomes" id="UP000283458">
    <property type="component" value="Unassembled WGS sequence"/>
</dbReference>
<accession>A0A418W0K9</accession>
<evidence type="ECO:0008006" key="3">
    <source>
        <dbReference type="Google" id="ProtNLM"/>
    </source>
</evidence>
<dbReference type="InterPro" id="IPR029063">
    <property type="entry name" value="SAM-dependent_MTases_sf"/>
</dbReference>
<gene>
    <name evidence="1" type="ORF">D3877_02275</name>
</gene>
<evidence type="ECO:0000313" key="2">
    <source>
        <dbReference type="Proteomes" id="UP000283458"/>
    </source>
</evidence>
<evidence type="ECO:0000313" key="1">
    <source>
        <dbReference type="EMBL" id="RJF83508.1"/>
    </source>
</evidence>
<organism evidence="1 2">
    <name type="scientific">Azospirillum cavernae</name>
    <dbReference type="NCBI Taxonomy" id="2320860"/>
    <lineage>
        <taxon>Bacteria</taxon>
        <taxon>Pseudomonadati</taxon>
        <taxon>Pseudomonadota</taxon>
        <taxon>Alphaproteobacteria</taxon>
        <taxon>Rhodospirillales</taxon>
        <taxon>Azospirillaceae</taxon>
        <taxon>Azospirillum</taxon>
    </lineage>
</organism>
<keyword evidence="2" id="KW-1185">Reference proteome</keyword>
<proteinExistence type="predicted"/>
<name>A0A418W0K9_9PROT</name>
<dbReference type="AlphaFoldDB" id="A0A418W0K9"/>
<sequence>MIGITPYKTDLFIPTYQPIKNDRWEMTITPMHLSRGYWSESALVQNMAALSRFADDGSKRVWMSTTPMEMESQEIGIRLSTGYTLVAGMGMGWAAINAALRPEVSRVTVVELDPEVIAMNETLGTFRNLPEEAARKIEIVNASAMEFKSDAPVDTLMADIWLPLNGDDRVDQTRIMAENTQARRVYIWGQEMVIARRARALGLELTHDSVARIIDELGLPLIGLEWPNYPELVALVAGRWLKDV</sequence>
<reference evidence="1 2" key="1">
    <citation type="submission" date="2018-09" db="EMBL/GenBank/DDBJ databases">
        <authorList>
            <person name="Zhu H."/>
        </authorList>
    </citation>
    <scope>NUCLEOTIDE SEQUENCE [LARGE SCALE GENOMIC DNA]</scope>
    <source>
        <strain evidence="1 2">K2W22B-5</strain>
    </source>
</reference>